<evidence type="ECO:0000313" key="2">
    <source>
        <dbReference type="Proteomes" id="UP000825935"/>
    </source>
</evidence>
<accession>A0A8T2V955</accession>
<evidence type="ECO:0000313" key="1">
    <source>
        <dbReference type="EMBL" id="KAH7442474.1"/>
    </source>
</evidence>
<comment type="caution">
    <text evidence="1">The sequence shown here is derived from an EMBL/GenBank/DDBJ whole genome shotgun (WGS) entry which is preliminary data.</text>
</comment>
<dbReference type="Proteomes" id="UP000825935">
    <property type="component" value="Chromosome 3"/>
</dbReference>
<dbReference type="EMBL" id="CM035408">
    <property type="protein sequence ID" value="KAH7442474.1"/>
    <property type="molecule type" value="Genomic_DNA"/>
</dbReference>
<organism evidence="1 2">
    <name type="scientific">Ceratopteris richardii</name>
    <name type="common">Triangle waterfern</name>
    <dbReference type="NCBI Taxonomy" id="49495"/>
    <lineage>
        <taxon>Eukaryota</taxon>
        <taxon>Viridiplantae</taxon>
        <taxon>Streptophyta</taxon>
        <taxon>Embryophyta</taxon>
        <taxon>Tracheophyta</taxon>
        <taxon>Polypodiopsida</taxon>
        <taxon>Polypodiidae</taxon>
        <taxon>Polypodiales</taxon>
        <taxon>Pteridineae</taxon>
        <taxon>Pteridaceae</taxon>
        <taxon>Parkerioideae</taxon>
        <taxon>Ceratopteris</taxon>
    </lineage>
</organism>
<dbReference type="AlphaFoldDB" id="A0A8T2V955"/>
<gene>
    <name evidence="1" type="ORF">KP509_03G090500</name>
</gene>
<dbReference type="OrthoDB" id="1264225at2759"/>
<keyword evidence="2" id="KW-1185">Reference proteome</keyword>
<name>A0A8T2V955_CERRI</name>
<protein>
    <submittedName>
        <fullName evidence="1">Uncharacterized protein</fullName>
    </submittedName>
</protein>
<reference evidence="1" key="1">
    <citation type="submission" date="2021-08" db="EMBL/GenBank/DDBJ databases">
        <title>WGS assembly of Ceratopteris richardii.</title>
        <authorList>
            <person name="Marchant D.B."/>
            <person name="Chen G."/>
            <person name="Jenkins J."/>
            <person name="Shu S."/>
            <person name="Leebens-Mack J."/>
            <person name="Grimwood J."/>
            <person name="Schmutz J."/>
            <person name="Soltis P."/>
            <person name="Soltis D."/>
            <person name="Chen Z.-H."/>
        </authorList>
    </citation>
    <scope>NUCLEOTIDE SEQUENCE</scope>
    <source>
        <strain evidence="1">Whitten #5841</strain>
        <tissue evidence="1">Leaf</tissue>
    </source>
</reference>
<proteinExistence type="predicted"/>
<sequence length="189" mass="22438">MEKLDTPYWSLRFSLCNNVTSRFLSGSIVKEVPRGDAGFADESAQEEATRSSQFTNLNELSTELDRYKISWIFWKDNMDEKWSLLRDYIPLFFTPTWWRYFYGLIRETYPEIILKLSYDSNHELPRISKKIAEDLLDGAKSYLFRRLQRLGLKFEFENNSINNLFSKIGLLIPEKISDEAEMSYPEELR</sequence>